<dbReference type="PANTHER" id="PTHR36926">
    <property type="entry name" value="COLICIN V PRODUCTION PROTEIN"/>
    <property type="match status" value="1"/>
</dbReference>
<dbReference type="eggNOG" id="COG1286">
    <property type="taxonomic scope" value="Bacteria"/>
</dbReference>
<evidence type="ECO:0000256" key="5">
    <source>
        <dbReference type="SAM" id="Phobius"/>
    </source>
</evidence>
<gene>
    <name evidence="6" type="ordered locus">B488_03140</name>
</gene>
<evidence type="ECO:0000256" key="3">
    <source>
        <dbReference type="ARBA" id="ARBA00022989"/>
    </source>
</evidence>
<keyword evidence="4 5" id="KW-0472">Membrane</keyword>
<evidence type="ECO:0000256" key="4">
    <source>
        <dbReference type="ARBA" id="ARBA00023136"/>
    </source>
</evidence>
<dbReference type="GO" id="GO:0009403">
    <property type="term" value="P:toxin biosynthetic process"/>
    <property type="evidence" value="ECO:0007669"/>
    <property type="project" value="InterPro"/>
</dbReference>
<evidence type="ECO:0000313" key="7">
    <source>
        <dbReference type="Proteomes" id="UP000010799"/>
    </source>
</evidence>
<proteinExistence type="predicted"/>
<dbReference type="InterPro" id="IPR052719">
    <property type="entry name" value="CvpA-like"/>
</dbReference>
<feature type="transmembrane region" description="Helical" evidence="5">
    <location>
        <begin position="6"/>
        <end position="23"/>
    </location>
</feature>
<sequence>MGITLFDIIFLSATLFSAILAMVRGLSREILSIANWACSAAAAYYLYHPLSNYTMQHISHQQAALYITAGGIFLITLIITSLMTMKVADIIIDSRIGFLDRTLGFLFGWARGLLLLTVAAAFLNLMVDINRQPSWISHSKSKPFLDIIIVHLKSFLPEQFTSLFEATVQQKKNTTESQTSEP</sequence>
<dbReference type="STRING" id="1215343.B488_03140"/>
<dbReference type="HOGENOM" id="CLU_092720_0_1_5"/>
<dbReference type="EMBL" id="CP003789">
    <property type="protein sequence ID" value="AGA64307.1"/>
    <property type="molecule type" value="Genomic_DNA"/>
</dbReference>
<feature type="transmembrane region" description="Helical" evidence="5">
    <location>
        <begin position="63"/>
        <end position="82"/>
    </location>
</feature>
<evidence type="ECO:0000313" key="6">
    <source>
        <dbReference type="EMBL" id="AGA64307.1"/>
    </source>
</evidence>
<comment type="subcellular location">
    <subcellularLocation>
        <location evidence="1">Membrane</location>
        <topology evidence="1">Multi-pass membrane protein</topology>
    </subcellularLocation>
</comment>
<dbReference type="AlphaFoldDB" id="L0ETM0"/>
<dbReference type="KEGG" id="lcc:B488_03140"/>
<dbReference type="PANTHER" id="PTHR36926:SF1">
    <property type="entry name" value="COLICIN V PRODUCTION PROTEIN"/>
    <property type="match status" value="1"/>
</dbReference>
<dbReference type="RefSeq" id="WP_015272734.1">
    <property type="nucleotide sequence ID" value="NC_019907.1"/>
</dbReference>
<evidence type="ECO:0000256" key="2">
    <source>
        <dbReference type="ARBA" id="ARBA00022692"/>
    </source>
</evidence>
<organism evidence="6 7">
    <name type="scientific">Liberibacter crescens (strain BT-1)</name>
    <dbReference type="NCBI Taxonomy" id="1215343"/>
    <lineage>
        <taxon>Bacteria</taxon>
        <taxon>Pseudomonadati</taxon>
        <taxon>Pseudomonadota</taxon>
        <taxon>Alphaproteobacteria</taxon>
        <taxon>Hyphomicrobiales</taxon>
        <taxon>Rhizobiaceae</taxon>
        <taxon>Liberibacter</taxon>
    </lineage>
</organism>
<name>L0ETM0_LIBCB</name>
<accession>L0ETM0</accession>
<dbReference type="PATRIC" id="fig|1215343.11.peg.324"/>
<dbReference type="GO" id="GO:0016020">
    <property type="term" value="C:membrane"/>
    <property type="evidence" value="ECO:0007669"/>
    <property type="project" value="UniProtKB-SubCell"/>
</dbReference>
<protein>
    <submittedName>
        <fullName evidence="6">Colicin V production protein</fullName>
    </submittedName>
</protein>
<dbReference type="Proteomes" id="UP000010799">
    <property type="component" value="Chromosome"/>
</dbReference>
<dbReference type="Pfam" id="PF02674">
    <property type="entry name" value="Colicin_V"/>
    <property type="match status" value="1"/>
</dbReference>
<reference evidence="6 7" key="1">
    <citation type="journal article" date="2012" name="Stand. Genomic Sci.">
        <title>Complete genome sequence of Liberibacter crescens BT-1.</title>
        <authorList>
            <person name="Leonard M.T."/>
            <person name="Fagen J.R."/>
            <person name="Davis-Richardson A.G."/>
            <person name="Davis M.J."/>
            <person name="Triplett E.W."/>
        </authorList>
    </citation>
    <scope>NUCLEOTIDE SEQUENCE [LARGE SCALE GENOMIC DNA]</scope>
    <source>
        <strain evidence="6 7">BT-1</strain>
    </source>
</reference>
<dbReference type="InterPro" id="IPR003825">
    <property type="entry name" value="Colicin-V_CvpA"/>
</dbReference>
<keyword evidence="2 5" id="KW-0812">Transmembrane</keyword>
<keyword evidence="7" id="KW-1185">Reference proteome</keyword>
<feature type="transmembrane region" description="Helical" evidence="5">
    <location>
        <begin position="103"/>
        <end position="127"/>
    </location>
</feature>
<evidence type="ECO:0000256" key="1">
    <source>
        <dbReference type="ARBA" id="ARBA00004141"/>
    </source>
</evidence>
<keyword evidence="3 5" id="KW-1133">Transmembrane helix</keyword>